<dbReference type="Pfam" id="PF17482">
    <property type="entry name" value="Phage_sheath_1C"/>
    <property type="match status" value="1"/>
</dbReference>
<dbReference type="InterPro" id="IPR035089">
    <property type="entry name" value="Phage_sheath_subtilisin"/>
</dbReference>
<reference evidence="6" key="1">
    <citation type="submission" date="2020-08" db="EMBL/GenBank/DDBJ databases">
        <title>Genome public.</title>
        <authorList>
            <person name="Liu C."/>
            <person name="Sun Q."/>
        </authorList>
    </citation>
    <scope>NUCLEOTIDE SEQUENCE</scope>
    <source>
        <strain evidence="6">BX12</strain>
    </source>
</reference>
<evidence type="ECO:0000313" key="7">
    <source>
        <dbReference type="Proteomes" id="UP000602647"/>
    </source>
</evidence>
<feature type="domain" description="Phage tail sheath protein-like beta-sandwich" evidence="3">
    <location>
        <begin position="98"/>
        <end position="182"/>
    </location>
</feature>
<dbReference type="Pfam" id="PF22671">
    <property type="entry name" value="Gp18_domIII_N"/>
    <property type="match status" value="1"/>
</dbReference>
<keyword evidence="7" id="KW-1185">Reference proteome</keyword>
<evidence type="ECO:0000313" key="6">
    <source>
        <dbReference type="EMBL" id="MBC6681307.1"/>
    </source>
</evidence>
<dbReference type="RefSeq" id="WP_187304402.1">
    <property type="nucleotide sequence ID" value="NZ_JACRYT010000032.1"/>
</dbReference>
<protein>
    <submittedName>
        <fullName evidence="6">Phage tail sheath family protein</fullName>
    </submittedName>
</protein>
<dbReference type="Gene3D" id="3.40.50.11790">
    <property type="match status" value="1"/>
</dbReference>
<dbReference type="Gene3D" id="3.30.1370.220">
    <property type="match status" value="1"/>
</dbReference>
<evidence type="ECO:0000259" key="4">
    <source>
        <dbReference type="Pfam" id="PF17482"/>
    </source>
</evidence>
<dbReference type="Pfam" id="PF04984">
    <property type="entry name" value="Phage_sheath_1"/>
    <property type="match status" value="1"/>
</dbReference>
<feature type="domain" description="Tail sheath protein C-terminal" evidence="4">
    <location>
        <begin position="334"/>
        <end position="434"/>
    </location>
</feature>
<dbReference type="AlphaFoldDB" id="A0A923NNI6"/>
<evidence type="ECO:0000259" key="3">
    <source>
        <dbReference type="Pfam" id="PF17481"/>
    </source>
</evidence>
<proteinExistence type="inferred from homology"/>
<dbReference type="Gene3D" id="3.30.360.90">
    <property type="match status" value="1"/>
</dbReference>
<dbReference type="Gene3D" id="3.30.1490.360">
    <property type="match status" value="1"/>
</dbReference>
<evidence type="ECO:0000259" key="5">
    <source>
        <dbReference type="Pfam" id="PF22671"/>
    </source>
</evidence>
<dbReference type="InterPro" id="IPR020287">
    <property type="entry name" value="Tail_sheath_C"/>
</dbReference>
<feature type="domain" description="Tail sheath protein subtilisin-like" evidence="2">
    <location>
        <begin position="183"/>
        <end position="327"/>
    </location>
</feature>
<name>A0A923NNI6_9FIRM</name>
<dbReference type="EMBL" id="JACRYT010000032">
    <property type="protein sequence ID" value="MBC6681307.1"/>
    <property type="molecule type" value="Genomic_DNA"/>
</dbReference>
<feature type="domain" description="Tail sheath protein Gp18-like" evidence="5">
    <location>
        <begin position="35"/>
        <end position="95"/>
    </location>
</feature>
<organism evidence="6 7">
    <name type="scientific">Zhenpiania hominis</name>
    <dbReference type="NCBI Taxonomy" id="2763644"/>
    <lineage>
        <taxon>Bacteria</taxon>
        <taxon>Bacillati</taxon>
        <taxon>Bacillota</taxon>
        <taxon>Clostridia</taxon>
        <taxon>Peptostreptococcales</taxon>
        <taxon>Anaerovoracaceae</taxon>
        <taxon>Zhenpiania</taxon>
    </lineage>
</organism>
<dbReference type="InterPro" id="IPR054564">
    <property type="entry name" value="Gp18_domIII_N"/>
</dbReference>
<comment type="similarity">
    <text evidence="1">Belongs to the myoviridae tail sheath protein family.</text>
</comment>
<dbReference type="Pfam" id="PF17481">
    <property type="entry name" value="Phage_sheath_domII"/>
    <property type="match status" value="1"/>
</dbReference>
<comment type="caution">
    <text evidence="6">The sequence shown here is derived from an EMBL/GenBank/DDBJ whole genome shotgun (WGS) entry which is preliminary data.</text>
</comment>
<sequence>MALGGGMFYSQTKILPGAYINFISADTGGSYAAERGYAAMGLELDWGKEGELFSVTLDRIRGDCQELFGYPYTHEKMKGIRDVFRNATTLYVYRLNKGGTKASNEIAEAIYSGTRGNDLKISIQQNVDDEQSFDVLTLLGAEIMDQQTAKTYEELEPNAYVKWKGAGALSVKATTELSGGTNGTVTGEGHQAFLDAIESYTVNAIGAVTTDDDAKELYCNFAARMRDEVGRKLQVVVYNKAADYEGVVNVKNQTTDTDWSEASAVFWVTGTVAGAEAYESNTNKNYDGEFTIDTAYTQSELEDAILAGEFTFHDVDGETHVLVDINSLTTETEDKGEIFKDNLTIRVIDDIAIFTASIFAQKYIGKVMNDRSGQISLWADIVAHMVELQNLHAITDFTDEDVQVESGEQRRSVVVNASVMVPGAMEKLYMTCVVG</sequence>
<dbReference type="InterPro" id="IPR035326">
    <property type="entry name" value="Beta_sandwich_Seath"/>
</dbReference>
<gene>
    <name evidence="6" type="ORF">H9L42_15970</name>
</gene>
<accession>A0A923NNI6</accession>
<dbReference type="Gene3D" id="2.60.40.4290">
    <property type="match status" value="1"/>
</dbReference>
<dbReference type="Proteomes" id="UP000602647">
    <property type="component" value="Unassembled WGS sequence"/>
</dbReference>
<evidence type="ECO:0000256" key="1">
    <source>
        <dbReference type="ARBA" id="ARBA00008005"/>
    </source>
</evidence>
<evidence type="ECO:0000259" key="2">
    <source>
        <dbReference type="Pfam" id="PF04984"/>
    </source>
</evidence>